<feature type="non-terminal residue" evidence="1">
    <location>
        <position position="98"/>
    </location>
</feature>
<sequence>MFIINVEAVLNTFTDDGCETQVFKYEIKVDSLEDTFASVMTKVTEQNNHYSARNFTFSVKPGLSGKPVDLNVTLSSKDVKHMDTIYTYPDLEADRMFR</sequence>
<gene>
    <name evidence="1" type="ORF">GGH94_006278</name>
</gene>
<comment type="caution">
    <text evidence="1">The sequence shown here is derived from an EMBL/GenBank/DDBJ whole genome shotgun (WGS) entry which is preliminary data.</text>
</comment>
<name>A0A9W8M3H4_9FUNG</name>
<reference evidence="1" key="1">
    <citation type="submission" date="2022-07" db="EMBL/GenBank/DDBJ databases">
        <title>Phylogenomic reconstructions and comparative analyses of Kickxellomycotina fungi.</title>
        <authorList>
            <person name="Reynolds N.K."/>
            <person name="Stajich J.E."/>
            <person name="Barry K."/>
            <person name="Grigoriev I.V."/>
            <person name="Crous P."/>
            <person name="Smith M.E."/>
        </authorList>
    </citation>
    <scope>NUCLEOTIDE SEQUENCE</scope>
    <source>
        <strain evidence="1">RSA 476</strain>
    </source>
</reference>
<evidence type="ECO:0000313" key="2">
    <source>
        <dbReference type="Proteomes" id="UP001140074"/>
    </source>
</evidence>
<evidence type="ECO:0000313" key="1">
    <source>
        <dbReference type="EMBL" id="KAJ2859112.1"/>
    </source>
</evidence>
<dbReference type="EMBL" id="JANBUY010000431">
    <property type="protein sequence ID" value="KAJ2859112.1"/>
    <property type="molecule type" value="Genomic_DNA"/>
</dbReference>
<organism evidence="1 2">
    <name type="scientific">Coemansia aciculifera</name>
    <dbReference type="NCBI Taxonomy" id="417176"/>
    <lineage>
        <taxon>Eukaryota</taxon>
        <taxon>Fungi</taxon>
        <taxon>Fungi incertae sedis</taxon>
        <taxon>Zoopagomycota</taxon>
        <taxon>Kickxellomycotina</taxon>
        <taxon>Kickxellomycetes</taxon>
        <taxon>Kickxellales</taxon>
        <taxon>Kickxellaceae</taxon>
        <taxon>Coemansia</taxon>
    </lineage>
</organism>
<accession>A0A9W8M3H4</accession>
<keyword evidence="2" id="KW-1185">Reference proteome</keyword>
<dbReference type="AlphaFoldDB" id="A0A9W8M3H4"/>
<proteinExistence type="predicted"/>
<protein>
    <submittedName>
        <fullName evidence="1">Uncharacterized protein</fullName>
    </submittedName>
</protein>
<dbReference type="Proteomes" id="UP001140074">
    <property type="component" value="Unassembled WGS sequence"/>
</dbReference>